<sequence>MALDQQTGIAHYDAPEKDLYEIGEMPPMGYVPKKMYAWAIRRERHGEPDTSFKVEVVDTWEIDSHEVLVLVMAAGVNYNGVWAGLGKPISPFDVHKQDYHIAGSDASGIVWKVGSAVKNWKVGDEVVIHCNQDDGDDEECNGGDPMFSPTQRIWGYETGDGSFAQFTKVQAQQLMPRPKHLTWEESACYTLTLATAYRMLFGHHPHELKPGQNVLVWGASGGLGSYAIQLANTAGANAIGVISDESKRQFVLDQGAKGVINRKDFNCWGQLPTVNSPEYNEWLKEARKFGKAIWEITGKGVSVDMVFEHPGEATFPVSTLVVKKGGIVVICAGTSGFNCTFDVRYMWMHQKRLQGSHFANLKQAASANRLMIERRLDPCMSEVFPWDEIPEAHMKMLRNEHKPGNMSVLVQAPRTGLRTLEDCLEAGK</sequence>
<dbReference type="EC" id="1.3.1.85" evidence="3"/>
<dbReference type="InterPro" id="IPR011032">
    <property type="entry name" value="GroES-like_sf"/>
</dbReference>
<evidence type="ECO:0000259" key="2">
    <source>
        <dbReference type="SMART" id="SM00829"/>
    </source>
</evidence>
<dbReference type="Gene3D" id="3.90.180.10">
    <property type="entry name" value="Medium-chain alcohol dehydrogenases, catalytic domain"/>
    <property type="match status" value="2"/>
</dbReference>
<dbReference type="InterPro" id="IPR013154">
    <property type="entry name" value="ADH-like_N"/>
</dbReference>
<organism evidence="3 4">
    <name type="scientific">Sagittula salina</name>
    <dbReference type="NCBI Taxonomy" id="2820268"/>
    <lineage>
        <taxon>Bacteria</taxon>
        <taxon>Pseudomonadati</taxon>
        <taxon>Pseudomonadota</taxon>
        <taxon>Alphaproteobacteria</taxon>
        <taxon>Rhodobacterales</taxon>
        <taxon>Roseobacteraceae</taxon>
        <taxon>Sagittula</taxon>
    </lineage>
</organism>
<dbReference type="PANTHER" id="PTHR44154:SF1">
    <property type="entry name" value="QUINONE OXIDOREDUCTASE"/>
    <property type="match status" value="1"/>
</dbReference>
<dbReference type="InterPro" id="IPR010085">
    <property type="entry name" value="Crot_CoA_red"/>
</dbReference>
<proteinExistence type="predicted"/>
<dbReference type="SUPFAM" id="SSF50129">
    <property type="entry name" value="GroES-like"/>
    <property type="match status" value="1"/>
</dbReference>
<dbReference type="Pfam" id="PF00107">
    <property type="entry name" value="ADH_zinc_N"/>
    <property type="match status" value="1"/>
</dbReference>
<keyword evidence="3" id="KW-0560">Oxidoreductase</keyword>
<dbReference type="InterPro" id="IPR051603">
    <property type="entry name" value="Zinc-ADH_QOR/CCCR"/>
</dbReference>
<dbReference type="SUPFAM" id="SSF51735">
    <property type="entry name" value="NAD(P)-binding Rossmann-fold domains"/>
    <property type="match status" value="1"/>
</dbReference>
<dbReference type="InterPro" id="IPR020843">
    <property type="entry name" value="ER"/>
</dbReference>
<keyword evidence="1" id="KW-0521">NADP</keyword>
<name>A0A940MGT3_9RHOB</name>
<dbReference type="PANTHER" id="PTHR44154">
    <property type="entry name" value="QUINONE OXIDOREDUCTASE"/>
    <property type="match status" value="1"/>
</dbReference>
<evidence type="ECO:0000313" key="4">
    <source>
        <dbReference type="Proteomes" id="UP000675940"/>
    </source>
</evidence>
<evidence type="ECO:0000313" key="3">
    <source>
        <dbReference type="EMBL" id="MBP0481450.1"/>
    </source>
</evidence>
<dbReference type="NCBIfam" id="TIGR01751">
    <property type="entry name" value="crot-CoA-red"/>
    <property type="match status" value="1"/>
</dbReference>
<dbReference type="EMBL" id="JAGISH010000001">
    <property type="protein sequence ID" value="MBP0481450.1"/>
    <property type="molecule type" value="Genomic_DNA"/>
</dbReference>
<dbReference type="RefSeq" id="WP_209359147.1">
    <property type="nucleotide sequence ID" value="NZ_JAGISH010000001.1"/>
</dbReference>
<dbReference type="AlphaFoldDB" id="A0A940MGT3"/>
<dbReference type="InterPro" id="IPR036291">
    <property type="entry name" value="NAD(P)-bd_dom_sf"/>
</dbReference>
<evidence type="ECO:0000256" key="1">
    <source>
        <dbReference type="ARBA" id="ARBA00022857"/>
    </source>
</evidence>
<dbReference type="GO" id="GO:0043880">
    <property type="term" value="F:crotonyl-CoA reductase activity"/>
    <property type="evidence" value="ECO:0007669"/>
    <property type="project" value="InterPro"/>
</dbReference>
<dbReference type="SMART" id="SM00829">
    <property type="entry name" value="PKS_ER"/>
    <property type="match status" value="1"/>
</dbReference>
<dbReference type="Proteomes" id="UP000675940">
    <property type="component" value="Unassembled WGS sequence"/>
</dbReference>
<gene>
    <name evidence="3" type="primary">ccrA</name>
    <name evidence="3" type="ORF">J5474_02960</name>
</gene>
<dbReference type="Gene3D" id="3.40.50.720">
    <property type="entry name" value="NAD(P)-binding Rossmann-like Domain"/>
    <property type="match status" value="1"/>
</dbReference>
<protein>
    <submittedName>
        <fullName evidence="3">Crotonyl-CoA carboxylase/reductase</fullName>
        <ecNumber evidence="3">1.3.1.85</ecNumber>
    </submittedName>
</protein>
<reference evidence="3" key="1">
    <citation type="submission" date="2021-03" db="EMBL/GenBank/DDBJ databases">
        <title>Sagittula salina sp. nov. strain M10.9X isolated from the marine waste.</title>
        <authorList>
            <person name="Satari L."/>
            <person name="Molina-Menor E."/>
            <person name="Vidal-Verdu A."/>
            <person name="Pascual J."/>
            <person name="Pereto J."/>
            <person name="Porcar M."/>
        </authorList>
    </citation>
    <scope>NUCLEOTIDE SEQUENCE</scope>
    <source>
        <strain evidence="3">M10.9X</strain>
    </source>
</reference>
<feature type="domain" description="Enoyl reductase (ER)" evidence="2">
    <location>
        <begin position="49"/>
        <end position="401"/>
    </location>
</feature>
<keyword evidence="4" id="KW-1185">Reference proteome</keyword>
<dbReference type="CDD" id="cd08246">
    <property type="entry name" value="crotonyl_coA_red"/>
    <property type="match status" value="1"/>
</dbReference>
<dbReference type="Pfam" id="PF08240">
    <property type="entry name" value="ADH_N"/>
    <property type="match status" value="1"/>
</dbReference>
<comment type="caution">
    <text evidence="3">The sequence shown here is derived from an EMBL/GenBank/DDBJ whole genome shotgun (WGS) entry which is preliminary data.</text>
</comment>
<dbReference type="InterPro" id="IPR013149">
    <property type="entry name" value="ADH-like_C"/>
</dbReference>
<accession>A0A940MGT3</accession>